<gene>
    <name evidence="2" type="ORF">Lboz_0697</name>
</gene>
<keyword evidence="3" id="KW-1185">Reference proteome</keyword>
<dbReference type="OrthoDB" id="7067845at2"/>
<protein>
    <recommendedName>
        <fullName evidence="1">DUF4935 domain-containing protein</fullName>
    </recommendedName>
</protein>
<dbReference type="Pfam" id="PF16289">
    <property type="entry name" value="PIN_12"/>
    <property type="match status" value="1"/>
</dbReference>
<proteinExistence type="predicted"/>
<evidence type="ECO:0000313" key="3">
    <source>
        <dbReference type="Proteomes" id="UP000054695"/>
    </source>
</evidence>
<dbReference type="Proteomes" id="UP000054695">
    <property type="component" value="Unassembled WGS sequence"/>
</dbReference>
<dbReference type="InterPro" id="IPR032557">
    <property type="entry name" value="DUF4935"/>
</dbReference>
<dbReference type="RefSeq" id="WP_058458391.1">
    <property type="nucleotide sequence ID" value="NZ_CAAAIY010000032.1"/>
</dbReference>
<reference evidence="2 3" key="1">
    <citation type="submission" date="2015-11" db="EMBL/GenBank/DDBJ databases">
        <title>Genomic analysis of 38 Legionella species identifies large and diverse effector repertoires.</title>
        <authorList>
            <person name="Burstein D."/>
            <person name="Amaro F."/>
            <person name="Zusman T."/>
            <person name="Lifshitz Z."/>
            <person name="Cohen O."/>
            <person name="Gilbert J.A."/>
            <person name="Pupko T."/>
            <person name="Shuman H.A."/>
            <person name="Segal G."/>
        </authorList>
    </citation>
    <scope>NUCLEOTIDE SEQUENCE [LARGE SCALE GENOMIC DNA]</scope>
    <source>
        <strain evidence="2 3">WIGA</strain>
    </source>
</reference>
<accession>A0A0W0RY73</accession>
<organism evidence="2 3">
    <name type="scientific">Legionella bozemanae</name>
    <name type="common">Fluoribacter bozemanae</name>
    <dbReference type="NCBI Taxonomy" id="447"/>
    <lineage>
        <taxon>Bacteria</taxon>
        <taxon>Pseudomonadati</taxon>
        <taxon>Pseudomonadota</taxon>
        <taxon>Gammaproteobacteria</taxon>
        <taxon>Legionellales</taxon>
        <taxon>Legionellaceae</taxon>
        <taxon>Legionella</taxon>
    </lineage>
</organism>
<dbReference type="EMBL" id="LNXU01000007">
    <property type="protein sequence ID" value="KTC75869.1"/>
    <property type="molecule type" value="Genomic_DNA"/>
</dbReference>
<feature type="domain" description="DUF4935" evidence="1">
    <location>
        <begin position="8"/>
        <end position="170"/>
    </location>
</feature>
<sequence>MNEKPIHLILDTNIFRSDVLFKKADFKALERLLESEQVKLHVPYIVFNEFVSYQISKYEEIKGLFNKHINDLKRFGFISEESKKTIKEILPPDYKNKIDKDLRSRLSKYKAKIYDHIDCDPMDTLKDYFEGARAFKILKSKEDFPDSFLYYFLLNFTKKHLGKVYFISNDSHLSKILEQSNQIIIHRSLKEFIESKPIQAHLYNINYSSKVSDFLKKEKYQIFNLIENDIIDMLQGTNIEDLRIPSDDNIAYISSVSGIINEDDINFDFKTLHYYGDDLFVIDCNFVTEVEGLVDIYKGDYIAEEMDFSIFEENDHYYSTSVEIEIRIKAGIQFKMKYYLEDDEEQLEIESAAIDSINQIEVLNVT</sequence>
<name>A0A0W0RY73_LEGBO</name>
<comment type="caution">
    <text evidence="2">The sequence shown here is derived from an EMBL/GenBank/DDBJ whole genome shotgun (WGS) entry which is preliminary data.</text>
</comment>
<dbReference type="AlphaFoldDB" id="A0A0W0RY73"/>
<evidence type="ECO:0000259" key="1">
    <source>
        <dbReference type="Pfam" id="PF16289"/>
    </source>
</evidence>
<evidence type="ECO:0000313" key="2">
    <source>
        <dbReference type="EMBL" id="KTC75869.1"/>
    </source>
</evidence>
<dbReference type="PATRIC" id="fig|447.4.peg.747"/>